<dbReference type="EMBL" id="BAAABV010000022">
    <property type="protein sequence ID" value="GAA0301274.1"/>
    <property type="molecule type" value="Genomic_DNA"/>
</dbReference>
<organism evidence="2 3">
    <name type="scientific">Streptomyces polychromogenes</name>
    <dbReference type="NCBI Taxonomy" id="67342"/>
    <lineage>
        <taxon>Bacteria</taxon>
        <taxon>Bacillati</taxon>
        <taxon>Actinomycetota</taxon>
        <taxon>Actinomycetes</taxon>
        <taxon>Kitasatosporales</taxon>
        <taxon>Streptomycetaceae</taxon>
        <taxon>Streptomyces</taxon>
    </lineage>
</organism>
<evidence type="ECO:0000313" key="2">
    <source>
        <dbReference type="EMBL" id="GAA0301274.1"/>
    </source>
</evidence>
<evidence type="ECO:0000256" key="1">
    <source>
        <dbReference type="SAM" id="MobiDB-lite"/>
    </source>
</evidence>
<reference evidence="3" key="1">
    <citation type="journal article" date="2019" name="Int. J. Syst. Evol. Microbiol.">
        <title>The Global Catalogue of Microorganisms (GCM) 10K type strain sequencing project: providing services to taxonomists for standard genome sequencing and annotation.</title>
        <authorList>
            <consortium name="The Broad Institute Genomics Platform"/>
            <consortium name="The Broad Institute Genome Sequencing Center for Infectious Disease"/>
            <person name="Wu L."/>
            <person name="Ma J."/>
        </authorList>
    </citation>
    <scope>NUCLEOTIDE SEQUENCE [LARGE SCALE GENOMIC DNA]</scope>
    <source>
        <strain evidence="3">JCM 4505</strain>
    </source>
</reference>
<feature type="region of interest" description="Disordered" evidence="1">
    <location>
        <begin position="52"/>
        <end position="94"/>
    </location>
</feature>
<evidence type="ECO:0000313" key="3">
    <source>
        <dbReference type="Proteomes" id="UP001501867"/>
    </source>
</evidence>
<comment type="caution">
    <text evidence="2">The sequence shown here is derived from an EMBL/GenBank/DDBJ whole genome shotgun (WGS) entry which is preliminary data.</text>
</comment>
<sequence>MAQPAIRQEQSATVVSEHGHPLTISAGTTPPIHTSSWTVLDPDTKRALIRDENTPAHIPSSSRLSGGPRWSPSAALGSRPTGQGRPVGTRHPESQQRLTMTTWDLARMNEKAPDLGTPADDDILAGRILPGIKALRAHLDCSLQEAFLAVHARYEALQLERPDAFDKPPSEYWTGFYS</sequence>
<proteinExistence type="predicted"/>
<name>A0ABP3F749_9ACTN</name>
<gene>
    <name evidence="2" type="ORF">GCM10010302_44770</name>
</gene>
<dbReference type="Proteomes" id="UP001501867">
    <property type="component" value="Unassembled WGS sequence"/>
</dbReference>
<accession>A0ABP3F749</accession>
<feature type="compositionally biased region" description="Polar residues" evidence="1">
    <location>
        <begin position="25"/>
        <end position="36"/>
    </location>
</feature>
<protein>
    <submittedName>
        <fullName evidence="2">Uncharacterized protein</fullName>
    </submittedName>
</protein>
<keyword evidence="3" id="KW-1185">Reference proteome</keyword>
<feature type="region of interest" description="Disordered" evidence="1">
    <location>
        <begin position="1"/>
        <end position="36"/>
    </location>
</feature>